<evidence type="ECO:0000313" key="2">
    <source>
        <dbReference type="EMBL" id="DAD86858.1"/>
    </source>
</evidence>
<protein>
    <submittedName>
        <fullName evidence="2">Uncharacterized protein</fullName>
    </submittedName>
</protein>
<proteinExistence type="predicted"/>
<reference evidence="2" key="1">
    <citation type="journal article" date="2021" name="Proc. Natl. Acad. Sci. U.S.A.">
        <title>A Catalog of Tens of Thousands of Viruses from Human Metagenomes Reveals Hidden Associations with Chronic Diseases.</title>
        <authorList>
            <person name="Tisza M.J."/>
            <person name="Buck C.B."/>
        </authorList>
    </citation>
    <scope>NUCLEOTIDE SEQUENCE</scope>
    <source>
        <strain evidence="2">Ctio73</strain>
    </source>
</reference>
<evidence type="ECO:0000256" key="1">
    <source>
        <dbReference type="SAM" id="Coils"/>
    </source>
</evidence>
<dbReference type="EMBL" id="BK015009">
    <property type="protein sequence ID" value="DAD86858.1"/>
    <property type="molecule type" value="Genomic_DNA"/>
</dbReference>
<dbReference type="Pfam" id="PF13148">
    <property type="entry name" value="DUF3987"/>
    <property type="match status" value="1"/>
</dbReference>
<organism evidence="2">
    <name type="scientific">Siphoviridae sp. ctio73</name>
    <dbReference type="NCBI Taxonomy" id="2826435"/>
    <lineage>
        <taxon>Viruses</taxon>
        <taxon>Duplodnaviria</taxon>
        <taxon>Heunggongvirae</taxon>
        <taxon>Uroviricota</taxon>
        <taxon>Caudoviricetes</taxon>
    </lineage>
</organism>
<keyword evidence="1" id="KW-0175">Coiled coil</keyword>
<accession>A0A8S5MXV0</accession>
<name>A0A8S5MXV0_9CAUD</name>
<dbReference type="InterPro" id="IPR025048">
    <property type="entry name" value="DUF3987"/>
</dbReference>
<feature type="coiled-coil region" evidence="1">
    <location>
        <begin position="66"/>
        <end position="119"/>
    </location>
</feature>
<sequence length="474" mass="53124">MVSAPLSARTHLSANAQNVVPLTLYSHCLGASTLSRKTTAQSLVRSFFDDCVGAFRWDSSTPLAAVQEVDSALHMLHRRLESLEKRSGRIDIDEYRTERDDINNRIVEFEADRKDLLNSIGNSPCERSLMANVLFGSNVTAEGLNLRMAQRPGGASIMFVDELQNMYSASQGEGYRSGLIGFLTDVYSGKTVESVRVGDDGVRRADSERVPHFLAFCGTGILGDVVDNMSQSLFETGWGPRILFALDEEDRRSDPSSFVWVTDNDRNAHGSDGFVERASERISTMLGMMQHEFRGTVTCATEFWPVNTPMVMTVTESARNVWVETMRAWGREAARESPFQRAVQAVIDRMGNHIMRVAAILSLFEQQMSVSSSAVRKAFSLAADFWLPDALKMIDYVFVPDLTRMVDDFSSNPPTETRLYQVLEAKNLSPRSVEEYRQYILRRGVKFRTEGAIVDNDLVEAILRDQIAEPSYSE</sequence>